<reference evidence="11 12" key="1">
    <citation type="submission" date="2016-10" db="EMBL/GenBank/DDBJ databases">
        <authorList>
            <person name="de Groot N.N."/>
        </authorList>
    </citation>
    <scope>NUCLEOTIDE SEQUENCE [LARGE SCALE GENOMIC DNA]</scope>
    <source>
        <strain evidence="11 12">743A</strain>
    </source>
</reference>
<dbReference type="RefSeq" id="WP_092559602.1">
    <property type="nucleotide sequence ID" value="NZ_FOYZ01000003.1"/>
</dbReference>
<evidence type="ECO:0000313" key="12">
    <source>
        <dbReference type="Proteomes" id="UP000199659"/>
    </source>
</evidence>
<comment type="function">
    <text evidence="9">Probably acts as a heme chaperone, transferring heme to an unknown acceptor. Binds one molecule of heme per monomer, possibly covalently. Binds 1 [4Fe-4S] cluster. The cluster is coordinated with 3 cysteines and an exchangeable S-adenosyl-L-methionine.</text>
</comment>
<dbReference type="OrthoDB" id="9808022at2"/>
<keyword evidence="9" id="KW-0963">Cytoplasm</keyword>
<proteinExistence type="inferred from homology"/>
<protein>
    <recommendedName>
        <fullName evidence="2 9">Heme chaperone HemW</fullName>
    </recommendedName>
</protein>
<dbReference type="InterPro" id="IPR004559">
    <property type="entry name" value="HemW-like"/>
</dbReference>
<keyword evidence="7 9" id="KW-0411">Iron-sulfur</keyword>
<dbReference type="SMART" id="SM00729">
    <property type="entry name" value="Elp3"/>
    <property type="match status" value="1"/>
</dbReference>
<sequence>MESRSEKRELSIYIHIPFCVKKCNYCDFLSFAASDSQQERYVNMLQKQIISQGQVMSQYKIRSIFIGGGTPSILKADQVDRIMEAVNKACQYRDSFQQNEPEVTIEANPGTLTKEKLRVYKELGINRLSMGLQSASDQELQILGRIHNYKTFRENYDMARELGFQNINVDLMSALPSQTMSSYQNTIEEVVRLNPEHISAYSLIIEEGTEFYKKYAIHGESKELPSEEEERDMYKMTKKMLESAGYKQYEISNYAKKGHESRHNLSYWTGIEYLGFGLGASSLLNHVRYYNERNAEIYMEKIEKNQKVMHIEENLSEADEMAEFMILGLRLTNGVNGDEFTKRFQLGIFEKYGTIIKKYQLLDLIKVRGNRIYLTENGISVSNQILIEFLPEND</sequence>
<dbReference type="InterPro" id="IPR034505">
    <property type="entry name" value="Coproporphyrinogen-III_oxidase"/>
</dbReference>
<evidence type="ECO:0000256" key="8">
    <source>
        <dbReference type="ARBA" id="ARBA00023186"/>
    </source>
</evidence>
<dbReference type="NCBIfam" id="TIGR00539">
    <property type="entry name" value="hemN_rel"/>
    <property type="match status" value="1"/>
</dbReference>
<evidence type="ECO:0000256" key="9">
    <source>
        <dbReference type="RuleBase" id="RU364116"/>
    </source>
</evidence>
<dbReference type="STRING" id="37658.SAMN05661086_01000"/>
<dbReference type="Pfam" id="PF06969">
    <property type="entry name" value="HemN_C"/>
    <property type="match status" value="1"/>
</dbReference>
<gene>
    <name evidence="11" type="ORF">SAMN05661086_01000</name>
</gene>
<dbReference type="PROSITE" id="PS51918">
    <property type="entry name" value="RADICAL_SAM"/>
    <property type="match status" value="1"/>
</dbReference>
<dbReference type="GO" id="GO:0004109">
    <property type="term" value="F:coproporphyrinogen oxidase activity"/>
    <property type="evidence" value="ECO:0007669"/>
    <property type="project" value="InterPro"/>
</dbReference>
<evidence type="ECO:0000313" key="11">
    <source>
        <dbReference type="EMBL" id="SFR68711.1"/>
    </source>
</evidence>
<evidence type="ECO:0000256" key="5">
    <source>
        <dbReference type="ARBA" id="ARBA00022723"/>
    </source>
</evidence>
<keyword evidence="6 9" id="KW-0408">Iron</keyword>
<dbReference type="PANTHER" id="PTHR13932">
    <property type="entry name" value="COPROPORPHYRINIGEN III OXIDASE"/>
    <property type="match status" value="1"/>
</dbReference>
<dbReference type="PANTHER" id="PTHR13932:SF5">
    <property type="entry name" value="RADICAL S-ADENOSYL METHIONINE DOMAIN-CONTAINING PROTEIN 1, MITOCHONDRIAL"/>
    <property type="match status" value="1"/>
</dbReference>
<comment type="similarity">
    <text evidence="1">Belongs to the anaerobic coproporphyrinogen-III oxidase family. HemW subfamily.</text>
</comment>
<evidence type="ECO:0000256" key="3">
    <source>
        <dbReference type="ARBA" id="ARBA00022617"/>
    </source>
</evidence>
<dbReference type="GO" id="GO:0005737">
    <property type="term" value="C:cytoplasm"/>
    <property type="evidence" value="ECO:0007669"/>
    <property type="project" value="UniProtKB-SubCell"/>
</dbReference>
<dbReference type="Proteomes" id="UP000199659">
    <property type="component" value="Unassembled WGS sequence"/>
</dbReference>
<keyword evidence="8 9" id="KW-0143">Chaperone</keyword>
<evidence type="ECO:0000256" key="4">
    <source>
        <dbReference type="ARBA" id="ARBA00022691"/>
    </source>
</evidence>
<dbReference type="Gene3D" id="3.20.20.70">
    <property type="entry name" value="Aldolase class I"/>
    <property type="match status" value="1"/>
</dbReference>
<evidence type="ECO:0000256" key="2">
    <source>
        <dbReference type="ARBA" id="ARBA00017228"/>
    </source>
</evidence>
<dbReference type="SUPFAM" id="SSF102114">
    <property type="entry name" value="Radical SAM enzymes"/>
    <property type="match status" value="1"/>
</dbReference>
<dbReference type="SFLD" id="SFLDG01065">
    <property type="entry name" value="anaerobic_coproporphyrinogen-I"/>
    <property type="match status" value="1"/>
</dbReference>
<dbReference type="AlphaFoldDB" id="A0A1I6IPY1"/>
<dbReference type="InterPro" id="IPR007197">
    <property type="entry name" value="rSAM"/>
</dbReference>
<keyword evidence="9" id="KW-0004">4Fe-4S</keyword>
<keyword evidence="5 9" id="KW-0479">Metal-binding</keyword>
<dbReference type="SFLD" id="SFLDF00288">
    <property type="entry name" value="HemN-like__clustered_with_nucl"/>
    <property type="match status" value="1"/>
</dbReference>
<dbReference type="GO" id="GO:0046872">
    <property type="term" value="F:metal ion binding"/>
    <property type="evidence" value="ECO:0007669"/>
    <property type="project" value="UniProtKB-UniRule"/>
</dbReference>
<feature type="domain" description="Radical SAM core" evidence="10">
    <location>
        <begin position="4"/>
        <end position="247"/>
    </location>
</feature>
<keyword evidence="3 9" id="KW-0349">Heme</keyword>
<evidence type="ECO:0000256" key="1">
    <source>
        <dbReference type="ARBA" id="ARBA00006100"/>
    </source>
</evidence>
<keyword evidence="4 9" id="KW-0949">S-adenosyl-L-methionine</keyword>
<dbReference type="InterPro" id="IPR058240">
    <property type="entry name" value="rSAM_sf"/>
</dbReference>
<dbReference type="SFLD" id="SFLDG01082">
    <property type="entry name" value="B12-binding_domain_containing"/>
    <property type="match status" value="1"/>
</dbReference>
<evidence type="ECO:0000256" key="7">
    <source>
        <dbReference type="ARBA" id="ARBA00023014"/>
    </source>
</evidence>
<dbReference type="GO" id="GO:0051539">
    <property type="term" value="F:4 iron, 4 sulfur cluster binding"/>
    <property type="evidence" value="ECO:0007669"/>
    <property type="project" value="UniProtKB-UniRule"/>
</dbReference>
<dbReference type="InterPro" id="IPR013785">
    <property type="entry name" value="Aldolase_TIM"/>
</dbReference>
<keyword evidence="12" id="KW-1185">Reference proteome</keyword>
<dbReference type="InterPro" id="IPR010723">
    <property type="entry name" value="HemN_C"/>
</dbReference>
<dbReference type="SFLD" id="SFLDF00562">
    <property type="entry name" value="HemN-like__clustered_with_heat"/>
    <property type="match status" value="1"/>
</dbReference>
<dbReference type="GO" id="GO:0006779">
    <property type="term" value="P:porphyrin-containing compound biosynthetic process"/>
    <property type="evidence" value="ECO:0007669"/>
    <property type="project" value="InterPro"/>
</dbReference>
<comment type="subcellular location">
    <subcellularLocation>
        <location evidence="9">Cytoplasm</location>
    </subcellularLocation>
</comment>
<dbReference type="EMBL" id="FOYZ01000003">
    <property type="protein sequence ID" value="SFR68711.1"/>
    <property type="molecule type" value="Genomic_DNA"/>
</dbReference>
<accession>A0A1I6IPY1</accession>
<evidence type="ECO:0000256" key="6">
    <source>
        <dbReference type="ARBA" id="ARBA00023004"/>
    </source>
</evidence>
<dbReference type="Pfam" id="PF04055">
    <property type="entry name" value="Radical_SAM"/>
    <property type="match status" value="1"/>
</dbReference>
<dbReference type="InterPro" id="IPR006638">
    <property type="entry name" value="Elp3/MiaA/NifB-like_rSAM"/>
</dbReference>
<dbReference type="CDD" id="cd01335">
    <property type="entry name" value="Radical_SAM"/>
    <property type="match status" value="1"/>
</dbReference>
<dbReference type="SFLD" id="SFLDS00029">
    <property type="entry name" value="Radical_SAM"/>
    <property type="match status" value="1"/>
</dbReference>
<organism evidence="11 12">
    <name type="scientific">Anaeromicropila populeti</name>
    <dbReference type="NCBI Taxonomy" id="37658"/>
    <lineage>
        <taxon>Bacteria</taxon>
        <taxon>Bacillati</taxon>
        <taxon>Bacillota</taxon>
        <taxon>Clostridia</taxon>
        <taxon>Lachnospirales</taxon>
        <taxon>Lachnospiraceae</taxon>
        <taxon>Anaeromicropila</taxon>
    </lineage>
</organism>
<evidence type="ECO:0000259" key="10">
    <source>
        <dbReference type="PROSITE" id="PS51918"/>
    </source>
</evidence>
<name>A0A1I6IPY1_9FIRM</name>